<evidence type="ECO:0000313" key="1">
    <source>
        <dbReference type="EMBL" id="KAK2576755.1"/>
    </source>
</evidence>
<evidence type="ECO:0000313" key="2">
    <source>
        <dbReference type="Proteomes" id="UP001258017"/>
    </source>
</evidence>
<gene>
    <name evidence="1" type="ORF">KPH14_005402</name>
</gene>
<dbReference type="EMBL" id="JAIFRP010004405">
    <property type="protein sequence ID" value="KAK2576755.1"/>
    <property type="molecule type" value="Genomic_DNA"/>
</dbReference>
<keyword evidence="2" id="KW-1185">Reference proteome</keyword>
<dbReference type="Proteomes" id="UP001258017">
    <property type="component" value="Unassembled WGS sequence"/>
</dbReference>
<reference evidence="1" key="2">
    <citation type="journal article" date="2023" name="Commun. Biol.">
        <title>Intrasexual cuticular hydrocarbon dimorphism in a wasp sheds light on hydrocarbon biosynthesis genes in Hymenoptera.</title>
        <authorList>
            <person name="Moris V.C."/>
            <person name="Podsiadlowski L."/>
            <person name="Martin S."/>
            <person name="Oeyen J.P."/>
            <person name="Donath A."/>
            <person name="Petersen M."/>
            <person name="Wilbrandt J."/>
            <person name="Misof B."/>
            <person name="Liedtke D."/>
            <person name="Thamm M."/>
            <person name="Scheiner R."/>
            <person name="Schmitt T."/>
            <person name="Niehuis O."/>
        </authorList>
    </citation>
    <scope>NUCLEOTIDE SEQUENCE</scope>
    <source>
        <strain evidence="1">GBR_01_08_01A</strain>
    </source>
</reference>
<sequence>MQSHRDSKTQVGPTSPLDGLTSLALIAAYELLVPLGWDFLDHINTPGVRNCLEEVYETLTYLLARGYPRSPSEILGKATWSRTVENDRSFPE</sequence>
<comment type="caution">
    <text evidence="1">The sequence shown here is derived from an EMBL/GenBank/DDBJ whole genome shotgun (WGS) entry which is preliminary data.</text>
</comment>
<name>A0AAD9VK65_9HYME</name>
<proteinExistence type="predicted"/>
<dbReference type="AlphaFoldDB" id="A0AAD9VK65"/>
<protein>
    <submittedName>
        <fullName evidence="1">Uncharacterized protein</fullName>
    </submittedName>
</protein>
<reference evidence="1" key="1">
    <citation type="submission" date="2021-08" db="EMBL/GenBank/DDBJ databases">
        <authorList>
            <person name="Misof B."/>
            <person name="Oliver O."/>
            <person name="Podsiadlowski L."/>
            <person name="Donath A."/>
            <person name="Peters R."/>
            <person name="Mayer C."/>
            <person name="Rust J."/>
            <person name="Gunkel S."/>
            <person name="Lesny P."/>
            <person name="Martin S."/>
            <person name="Oeyen J.P."/>
            <person name="Petersen M."/>
            <person name="Panagiotis P."/>
            <person name="Wilbrandt J."/>
            <person name="Tanja T."/>
        </authorList>
    </citation>
    <scope>NUCLEOTIDE SEQUENCE</scope>
    <source>
        <strain evidence="1">GBR_01_08_01A</strain>
        <tissue evidence="1">Thorax + abdomen</tissue>
    </source>
</reference>
<organism evidence="1 2">
    <name type="scientific">Odynerus spinipes</name>
    <dbReference type="NCBI Taxonomy" id="1348599"/>
    <lineage>
        <taxon>Eukaryota</taxon>
        <taxon>Metazoa</taxon>
        <taxon>Ecdysozoa</taxon>
        <taxon>Arthropoda</taxon>
        <taxon>Hexapoda</taxon>
        <taxon>Insecta</taxon>
        <taxon>Pterygota</taxon>
        <taxon>Neoptera</taxon>
        <taxon>Endopterygota</taxon>
        <taxon>Hymenoptera</taxon>
        <taxon>Apocrita</taxon>
        <taxon>Aculeata</taxon>
        <taxon>Vespoidea</taxon>
        <taxon>Vespidae</taxon>
        <taxon>Eumeninae</taxon>
        <taxon>Odynerus</taxon>
    </lineage>
</organism>
<accession>A0AAD9VK65</accession>